<dbReference type="AlphaFoldDB" id="A0AAD8FPV6"/>
<accession>A0AAD8FPV6</accession>
<reference evidence="2" key="2">
    <citation type="submission" date="2023-04" db="EMBL/GenBank/DDBJ databases">
        <authorList>
            <person name="Bu L."/>
            <person name="Lu L."/>
            <person name="Laidemitt M.R."/>
            <person name="Zhang S.M."/>
            <person name="Mutuku M."/>
            <person name="Mkoji G."/>
            <person name="Steinauer M."/>
            <person name="Loker E.S."/>
        </authorList>
    </citation>
    <scope>NUCLEOTIDE SEQUENCE</scope>
    <source>
        <strain evidence="2">KasaAsao</strain>
        <tissue evidence="2">Whole Snail</tissue>
    </source>
</reference>
<comment type="caution">
    <text evidence="2">The sequence shown here is derived from an EMBL/GenBank/DDBJ whole genome shotgun (WGS) entry which is preliminary data.</text>
</comment>
<dbReference type="EMBL" id="JASAOG010000001">
    <property type="protein sequence ID" value="KAK0070551.1"/>
    <property type="molecule type" value="Genomic_DNA"/>
</dbReference>
<organism evidence="2 3">
    <name type="scientific">Biomphalaria pfeifferi</name>
    <name type="common">Bloodfluke planorb</name>
    <name type="synonym">Freshwater snail</name>
    <dbReference type="NCBI Taxonomy" id="112525"/>
    <lineage>
        <taxon>Eukaryota</taxon>
        <taxon>Metazoa</taxon>
        <taxon>Spiralia</taxon>
        <taxon>Lophotrochozoa</taxon>
        <taxon>Mollusca</taxon>
        <taxon>Gastropoda</taxon>
        <taxon>Heterobranchia</taxon>
        <taxon>Euthyneura</taxon>
        <taxon>Panpulmonata</taxon>
        <taxon>Hygrophila</taxon>
        <taxon>Lymnaeoidea</taxon>
        <taxon>Planorbidae</taxon>
        <taxon>Biomphalaria</taxon>
    </lineage>
</organism>
<sequence>MSGKNTEQKSNPSTLPFPHNRMTHCRVDSSLLRALTAHNPSKAIFVCPVGIFAQRELLWSPNLATREPRIAACYRTPMANCFQAVNAVFSPSRGTQDRSVAGARIASLPSRQCGPLS</sequence>
<gene>
    <name evidence="2" type="ORF">Bpfe_000534</name>
</gene>
<evidence type="ECO:0000313" key="2">
    <source>
        <dbReference type="EMBL" id="KAK0070551.1"/>
    </source>
</evidence>
<protein>
    <submittedName>
        <fullName evidence="2">Uncharacterized protein</fullName>
    </submittedName>
</protein>
<name>A0AAD8FPV6_BIOPF</name>
<proteinExistence type="predicted"/>
<keyword evidence="3" id="KW-1185">Reference proteome</keyword>
<dbReference type="Proteomes" id="UP001233172">
    <property type="component" value="Unassembled WGS sequence"/>
</dbReference>
<reference evidence="2" key="1">
    <citation type="journal article" date="2023" name="PLoS Negl. Trop. Dis.">
        <title>A genome sequence for Biomphalaria pfeifferi, the major vector snail for the human-infecting parasite Schistosoma mansoni.</title>
        <authorList>
            <person name="Bu L."/>
            <person name="Lu L."/>
            <person name="Laidemitt M.R."/>
            <person name="Zhang S.M."/>
            <person name="Mutuku M."/>
            <person name="Mkoji G."/>
            <person name="Steinauer M."/>
            <person name="Loker E.S."/>
        </authorList>
    </citation>
    <scope>NUCLEOTIDE SEQUENCE</scope>
    <source>
        <strain evidence="2">KasaAsao</strain>
    </source>
</reference>
<evidence type="ECO:0000256" key="1">
    <source>
        <dbReference type="SAM" id="MobiDB-lite"/>
    </source>
</evidence>
<feature type="region of interest" description="Disordered" evidence="1">
    <location>
        <begin position="1"/>
        <end position="21"/>
    </location>
</feature>
<feature type="compositionally biased region" description="Polar residues" evidence="1">
    <location>
        <begin position="1"/>
        <end position="14"/>
    </location>
</feature>
<evidence type="ECO:0000313" key="3">
    <source>
        <dbReference type="Proteomes" id="UP001233172"/>
    </source>
</evidence>